<dbReference type="InterPro" id="IPR048454">
    <property type="entry name" value="YetF_N"/>
</dbReference>
<evidence type="ECO:0000313" key="11">
    <source>
        <dbReference type="Proteomes" id="UP000003028"/>
    </source>
</evidence>
<feature type="domain" description="YetF-like N-terminal transmembrane" evidence="9">
    <location>
        <begin position="3"/>
        <end position="78"/>
    </location>
</feature>
<proteinExistence type="inferred from homology"/>
<reference evidence="10" key="1">
    <citation type="submission" date="2011-01" db="EMBL/GenBank/DDBJ databases">
        <authorList>
            <person name="Muzny D."/>
            <person name="Qin X."/>
            <person name="Buhay C."/>
            <person name="Dugan-Rocha S."/>
            <person name="Ding Y."/>
            <person name="Chen G."/>
            <person name="Hawes A."/>
            <person name="Holder M."/>
            <person name="Jhangiani S."/>
            <person name="Johnson A."/>
            <person name="Khan Z."/>
            <person name="Li Z."/>
            <person name="Liu W."/>
            <person name="Liu X."/>
            <person name="Perez L."/>
            <person name="Shen H."/>
            <person name="Wang Q."/>
            <person name="Watt J."/>
            <person name="Xi L."/>
            <person name="Xin Y."/>
            <person name="Zhou J."/>
            <person name="Deng J."/>
            <person name="Jiang H."/>
            <person name="Liu Y."/>
            <person name="Qu J."/>
            <person name="Song X.-Z."/>
            <person name="Zhang L."/>
            <person name="Villasana D."/>
            <person name="Johnson A."/>
            <person name="Liu J."/>
            <person name="Liyanage D."/>
            <person name="Lorensuhewa L."/>
            <person name="Robinson T."/>
            <person name="Song A."/>
            <person name="Song B.-B."/>
            <person name="Dinh H."/>
            <person name="Thornton R."/>
            <person name="Coyle M."/>
            <person name="Francisco L."/>
            <person name="Jackson L."/>
            <person name="Javaid M."/>
            <person name="Korchina V."/>
            <person name="Kovar C."/>
            <person name="Mata R."/>
            <person name="Mathew T."/>
            <person name="Ngo R."/>
            <person name="Nguyen L."/>
            <person name="Nguyen N."/>
            <person name="Okwuonu G."/>
            <person name="Ongeri F."/>
            <person name="Pham C."/>
            <person name="Simmons D."/>
            <person name="Wilczek-Boney K."/>
            <person name="Hale W."/>
            <person name="Jakkamsetti A."/>
            <person name="Pham P."/>
            <person name="Ruth R."/>
            <person name="San Lucas F."/>
            <person name="Warren J."/>
            <person name="Zhang J."/>
            <person name="Zhao Z."/>
            <person name="Zhou C."/>
            <person name="Zhu D."/>
            <person name="Lee S."/>
            <person name="Bess C."/>
            <person name="Blankenburg K."/>
            <person name="Forbes L."/>
            <person name="Fu Q."/>
            <person name="Gubbala S."/>
            <person name="Hirani K."/>
            <person name="Jayaseelan J.C."/>
            <person name="Lara F."/>
            <person name="Munidasa M."/>
            <person name="Palculict T."/>
            <person name="Patil S."/>
            <person name="Pu L.-L."/>
            <person name="Saada N."/>
            <person name="Tang L."/>
            <person name="Weissenberger G."/>
            <person name="Zhu Y."/>
            <person name="Hemphill L."/>
            <person name="Shang Y."/>
            <person name="Youmans B."/>
            <person name="Ayvaz T."/>
            <person name="Ross M."/>
            <person name="Santibanez J."/>
            <person name="Aqrawi P."/>
            <person name="Gross S."/>
            <person name="Joshi V."/>
            <person name="Fowler G."/>
            <person name="Nazareth L."/>
            <person name="Reid J."/>
            <person name="Worley K."/>
            <person name="Petrosino J."/>
            <person name="Highlander S."/>
            <person name="Gibbs R."/>
        </authorList>
    </citation>
    <scope>NUCLEOTIDE SEQUENCE [LARGE SCALE GENOMIC DNA]</scope>
    <source>
        <strain evidence="10">ATCC 19414</strain>
    </source>
</reference>
<keyword evidence="4 7" id="KW-0812">Transmembrane</keyword>
<evidence type="ECO:0000256" key="1">
    <source>
        <dbReference type="ARBA" id="ARBA00004651"/>
    </source>
</evidence>
<evidence type="ECO:0000313" key="10">
    <source>
        <dbReference type="EMBL" id="EFY08797.1"/>
    </source>
</evidence>
<name>E7FX22_ERYRH</name>
<dbReference type="Proteomes" id="UP000003028">
    <property type="component" value="Unassembled WGS sequence"/>
</dbReference>
<evidence type="ECO:0000256" key="2">
    <source>
        <dbReference type="ARBA" id="ARBA00006448"/>
    </source>
</evidence>
<accession>E7FX22</accession>
<keyword evidence="6 7" id="KW-0472">Membrane</keyword>
<evidence type="ECO:0000256" key="7">
    <source>
        <dbReference type="SAM" id="Phobius"/>
    </source>
</evidence>
<organism evidence="10 11">
    <name type="scientific">Erysipelothrix rhusiopathiae ATCC 19414</name>
    <dbReference type="NCBI Taxonomy" id="525280"/>
    <lineage>
        <taxon>Bacteria</taxon>
        <taxon>Bacillati</taxon>
        <taxon>Bacillota</taxon>
        <taxon>Erysipelotrichia</taxon>
        <taxon>Erysipelotrichales</taxon>
        <taxon>Erysipelotrichaceae</taxon>
        <taxon>Erysipelothrix</taxon>
    </lineage>
</organism>
<evidence type="ECO:0000256" key="4">
    <source>
        <dbReference type="ARBA" id="ARBA00022692"/>
    </source>
</evidence>
<feature type="domain" description="YetF C-terminal" evidence="8">
    <location>
        <begin position="81"/>
        <end position="194"/>
    </location>
</feature>
<dbReference type="STRING" id="1648.A2I91_01595"/>
<dbReference type="Gene3D" id="3.30.240.20">
    <property type="entry name" value="bsu07140 like domains"/>
    <property type="match status" value="1"/>
</dbReference>
<dbReference type="InterPro" id="IPR007353">
    <property type="entry name" value="DUF421"/>
</dbReference>
<evidence type="ECO:0000256" key="3">
    <source>
        <dbReference type="ARBA" id="ARBA00022475"/>
    </source>
</evidence>
<dbReference type="Pfam" id="PF04239">
    <property type="entry name" value="DUF421"/>
    <property type="match status" value="1"/>
</dbReference>
<feature type="transmembrane region" description="Helical" evidence="7">
    <location>
        <begin position="6"/>
        <end position="25"/>
    </location>
</feature>
<keyword evidence="3" id="KW-1003">Cell membrane</keyword>
<sequence>MFYFELFLKLIVSFFSVLVFSKLLGKRNISPTSPSDHINNYVLGGLVGGVIYNSEIGVFDVILVFVLWGSFIKILDFIKTWVKKIRKIIDGEPILLYYNDNFIITNLKKSNLSVADFYYSMRMKGIQTTSNISKAELLPNGQIVFIESKVDELNYLVISDGKFNKNEVELAGLKEEFILNDIGIQDVKEISSCEYTNGTYRYTKY</sequence>
<dbReference type="InterPro" id="IPR023090">
    <property type="entry name" value="UPF0702_alpha/beta_dom_sf"/>
</dbReference>
<dbReference type="PANTHER" id="PTHR34582">
    <property type="entry name" value="UPF0702 TRANSMEMBRANE PROTEIN YCAP"/>
    <property type="match status" value="1"/>
</dbReference>
<evidence type="ECO:0000259" key="9">
    <source>
        <dbReference type="Pfam" id="PF20730"/>
    </source>
</evidence>
<keyword evidence="5 7" id="KW-1133">Transmembrane helix</keyword>
<evidence type="ECO:0000256" key="6">
    <source>
        <dbReference type="ARBA" id="ARBA00023136"/>
    </source>
</evidence>
<comment type="subcellular location">
    <subcellularLocation>
        <location evidence="1">Cell membrane</location>
        <topology evidence="1">Multi-pass membrane protein</topology>
    </subcellularLocation>
</comment>
<evidence type="ECO:0008006" key="12">
    <source>
        <dbReference type="Google" id="ProtNLM"/>
    </source>
</evidence>
<feature type="transmembrane region" description="Helical" evidence="7">
    <location>
        <begin position="58"/>
        <end position="78"/>
    </location>
</feature>
<gene>
    <name evidence="10" type="ORF">HMPREF0357_10904</name>
</gene>
<evidence type="ECO:0000256" key="5">
    <source>
        <dbReference type="ARBA" id="ARBA00022989"/>
    </source>
</evidence>
<dbReference type="AlphaFoldDB" id="E7FX22"/>
<dbReference type="Pfam" id="PF20730">
    <property type="entry name" value="YetF_N"/>
    <property type="match status" value="1"/>
</dbReference>
<comment type="similarity">
    <text evidence="2">Belongs to the UPF0702 family.</text>
</comment>
<dbReference type="GO" id="GO:0005886">
    <property type="term" value="C:plasma membrane"/>
    <property type="evidence" value="ECO:0007669"/>
    <property type="project" value="UniProtKB-SubCell"/>
</dbReference>
<keyword evidence="11" id="KW-1185">Reference proteome</keyword>
<dbReference type="EMBL" id="ACLK02000002">
    <property type="protein sequence ID" value="EFY08797.1"/>
    <property type="molecule type" value="Genomic_DNA"/>
</dbReference>
<dbReference type="PANTHER" id="PTHR34582:SF6">
    <property type="entry name" value="UPF0702 TRANSMEMBRANE PROTEIN YCAP"/>
    <property type="match status" value="1"/>
</dbReference>
<comment type="caution">
    <text evidence="10">The sequence shown here is derived from an EMBL/GenBank/DDBJ whole genome shotgun (WGS) entry which is preliminary data.</text>
</comment>
<protein>
    <recommendedName>
        <fullName evidence="12">DUF421 domain-containing protein</fullName>
    </recommendedName>
</protein>
<evidence type="ECO:0000259" key="8">
    <source>
        <dbReference type="Pfam" id="PF04239"/>
    </source>
</evidence>
<dbReference type="RefSeq" id="WP_003774597.1">
    <property type="nucleotide sequence ID" value="NZ_ACLK02000002.1"/>
</dbReference>